<gene>
    <name evidence="3" type="ORF">DBRI00130_LOCUS40835</name>
</gene>
<dbReference type="InterPro" id="IPR000917">
    <property type="entry name" value="Sulfatase_N"/>
</dbReference>
<accession>A0A7S4VR11</accession>
<dbReference type="EMBL" id="HBNS01056744">
    <property type="protein sequence ID" value="CAE4660430.1"/>
    <property type="molecule type" value="Transcribed_RNA"/>
</dbReference>
<dbReference type="SUPFAM" id="SSF53649">
    <property type="entry name" value="Alkaline phosphatase-like"/>
    <property type="match status" value="1"/>
</dbReference>
<sequence length="446" mass="49532">MTCGKDDLKKGDSKFPFHRNEIYKDSMDLGFSDAIRTGGKNGVVFDKQHNEAYRDFLESTTVTLQDGITTISGMEAYESCVIKARSVVDNVIDNGLCDSMSFADHIYPDTFVKDTALELLRRRPRDEGQQQQSSKPWFLQVNFPGPHGPVMSTAAMAESVKNREWPAPLYATVDSKNKNTHVCPQQQRLSSLPPQPEFTGRCNYGAQIEHIDKLMSIIVNEGVRQTQDDPNAFILDDTLICVVGDHGEMLGDHNLSDKKKPWQSSIAVPMICAGSTVQRGQVYNSPVTILDLFGTFMDYAGVTVPETMSTRTLRPILDYYNHNNVADNGFLPVRTHVSSGLSSGKSDWRLVIKEINGTPYKLICCRGSDCGIPGPSTAKPKVEVVIYENGDDMEWSHLLYDVLADPLDLNPIHDLRQDLVMQLRPLLPTGWCPSPDVVSGGDAFIL</sequence>
<dbReference type="InterPro" id="IPR017850">
    <property type="entry name" value="Alkaline_phosphatase_core_sf"/>
</dbReference>
<dbReference type="Pfam" id="PF00884">
    <property type="entry name" value="Sulfatase"/>
    <property type="match status" value="1"/>
</dbReference>
<proteinExistence type="inferred from homology"/>
<feature type="domain" description="Sulfatase N-terminal" evidence="2">
    <location>
        <begin position="107"/>
        <end position="302"/>
    </location>
</feature>
<dbReference type="Gene3D" id="3.40.720.10">
    <property type="entry name" value="Alkaline Phosphatase, subunit A"/>
    <property type="match status" value="1"/>
</dbReference>
<comment type="similarity">
    <text evidence="1">Belongs to the sulfatase family.</text>
</comment>
<dbReference type="AlphaFoldDB" id="A0A7S4VR11"/>
<reference evidence="3" key="1">
    <citation type="submission" date="2021-01" db="EMBL/GenBank/DDBJ databases">
        <authorList>
            <person name="Corre E."/>
            <person name="Pelletier E."/>
            <person name="Niang G."/>
            <person name="Scheremetjew M."/>
            <person name="Finn R."/>
            <person name="Kale V."/>
            <person name="Holt S."/>
            <person name="Cochrane G."/>
            <person name="Meng A."/>
            <person name="Brown T."/>
            <person name="Cohen L."/>
        </authorList>
    </citation>
    <scope>NUCLEOTIDE SEQUENCE</scope>
    <source>
        <strain evidence="3">GSO104</strain>
    </source>
</reference>
<name>A0A7S4VR11_9STRA</name>
<organism evidence="3">
    <name type="scientific">Ditylum brightwellii</name>
    <dbReference type="NCBI Taxonomy" id="49249"/>
    <lineage>
        <taxon>Eukaryota</taxon>
        <taxon>Sar</taxon>
        <taxon>Stramenopiles</taxon>
        <taxon>Ochrophyta</taxon>
        <taxon>Bacillariophyta</taxon>
        <taxon>Mediophyceae</taxon>
        <taxon>Lithodesmiophycidae</taxon>
        <taxon>Lithodesmiales</taxon>
        <taxon>Lithodesmiaceae</taxon>
        <taxon>Ditylum</taxon>
    </lineage>
</organism>
<evidence type="ECO:0000313" key="3">
    <source>
        <dbReference type="EMBL" id="CAE4660430.1"/>
    </source>
</evidence>
<dbReference type="PANTHER" id="PTHR43108:SF8">
    <property type="entry name" value="SD21168P"/>
    <property type="match status" value="1"/>
</dbReference>
<evidence type="ECO:0000259" key="2">
    <source>
        <dbReference type="Pfam" id="PF00884"/>
    </source>
</evidence>
<evidence type="ECO:0000256" key="1">
    <source>
        <dbReference type="ARBA" id="ARBA00008779"/>
    </source>
</evidence>
<dbReference type="PANTHER" id="PTHR43108">
    <property type="entry name" value="N-ACETYLGLUCOSAMINE-6-SULFATASE FAMILY MEMBER"/>
    <property type="match status" value="1"/>
</dbReference>
<protein>
    <recommendedName>
        <fullName evidence="2">Sulfatase N-terminal domain-containing protein</fullName>
    </recommendedName>
</protein>